<reference evidence="2 3" key="1">
    <citation type="submission" date="2019-05" db="EMBL/GenBank/DDBJ databases">
        <authorList>
            <person name="Moore K."/>
            <person name="O'Neill P."/>
            <person name="Farbos A."/>
            <person name="Studholme D.J."/>
        </authorList>
    </citation>
    <scope>NUCLEOTIDE SEQUENCE [LARGE SCALE GENOMIC DNA]</scope>
    <source>
        <strain evidence="2 3">DSM 9128</strain>
    </source>
</reference>
<accession>A0A5R9ABR5</accession>
<dbReference type="PANTHER" id="PTHR33164">
    <property type="entry name" value="TRANSCRIPTIONAL REGULATOR, MARR FAMILY"/>
    <property type="match status" value="1"/>
</dbReference>
<dbReference type="InterPro" id="IPR011991">
    <property type="entry name" value="ArsR-like_HTH"/>
</dbReference>
<evidence type="ECO:0000313" key="3">
    <source>
        <dbReference type="Proteomes" id="UP000307510"/>
    </source>
</evidence>
<dbReference type="Proteomes" id="UP000307510">
    <property type="component" value="Unassembled WGS sequence"/>
</dbReference>
<dbReference type="SUPFAM" id="SSF46785">
    <property type="entry name" value="Winged helix' DNA-binding domain"/>
    <property type="match status" value="1"/>
</dbReference>
<dbReference type="InterPro" id="IPR036388">
    <property type="entry name" value="WH-like_DNA-bd_sf"/>
</dbReference>
<protein>
    <submittedName>
        <fullName evidence="2">MarR family transcriptional regulator</fullName>
    </submittedName>
</protein>
<dbReference type="InterPro" id="IPR039422">
    <property type="entry name" value="MarR/SlyA-like"/>
</dbReference>
<dbReference type="SMART" id="SM00347">
    <property type="entry name" value="HTH_MARR"/>
    <property type="match status" value="1"/>
</dbReference>
<dbReference type="GO" id="GO:0003700">
    <property type="term" value="F:DNA-binding transcription factor activity"/>
    <property type="evidence" value="ECO:0007669"/>
    <property type="project" value="InterPro"/>
</dbReference>
<dbReference type="Gene3D" id="1.10.10.10">
    <property type="entry name" value="Winged helix-like DNA-binding domain superfamily/Winged helix DNA-binding domain"/>
    <property type="match status" value="1"/>
</dbReference>
<dbReference type="Pfam" id="PF13412">
    <property type="entry name" value="HTH_24"/>
    <property type="match status" value="1"/>
</dbReference>
<dbReference type="RefSeq" id="WP_138213214.1">
    <property type="nucleotide sequence ID" value="NZ_VASG01000002.1"/>
</dbReference>
<reference evidence="3" key="2">
    <citation type="submission" date="2019-06" db="EMBL/GenBank/DDBJ databases">
        <title>AzeR, a transcriptional regulator that responds to azelaic acid in Pseudomonas nitroreducens.</title>
        <authorList>
            <person name="Bez C."/>
            <person name="Javvadi S.G."/>
            <person name="Bertani I."/>
            <person name="Devescovi G."/>
            <person name="Studholme D.J."/>
            <person name="Geller A."/>
            <person name="Levy A."/>
            <person name="Venturi V."/>
        </authorList>
    </citation>
    <scope>NUCLEOTIDE SEQUENCE [LARGE SCALE GENOMIC DNA]</scope>
    <source>
        <strain evidence="3">DSM 9128</strain>
    </source>
</reference>
<dbReference type="AlphaFoldDB" id="A0A5R9ABR5"/>
<evidence type="ECO:0000259" key="1">
    <source>
        <dbReference type="PROSITE" id="PS50995"/>
    </source>
</evidence>
<name>A0A5R9ABR5_PSENT</name>
<sequence length="144" mass="16715">MKERELTQLTELLRTNHALWQKYLEPIINSVGITFVDRIILDNLREDGFATKNDLANQLGMPHQNLTRSLARLEQSGLIVIQKRTGPDLRQIYLSLTRQGKLINDKINADINLAWQQVCRNIPEQELLSFMSILYRMNSNLLDL</sequence>
<proteinExistence type="predicted"/>
<comment type="caution">
    <text evidence="2">The sequence shown here is derived from an EMBL/GenBank/DDBJ whole genome shotgun (WGS) entry which is preliminary data.</text>
</comment>
<feature type="domain" description="HTH marR-type" evidence="1">
    <location>
        <begin position="1"/>
        <end position="139"/>
    </location>
</feature>
<evidence type="ECO:0000313" key="2">
    <source>
        <dbReference type="EMBL" id="TLP76232.1"/>
    </source>
</evidence>
<dbReference type="GO" id="GO:0006950">
    <property type="term" value="P:response to stress"/>
    <property type="evidence" value="ECO:0007669"/>
    <property type="project" value="TreeGrafter"/>
</dbReference>
<dbReference type="CDD" id="cd00090">
    <property type="entry name" value="HTH_ARSR"/>
    <property type="match status" value="1"/>
</dbReference>
<gene>
    <name evidence="2" type="ORF">FEA48_07490</name>
</gene>
<dbReference type="PANTHER" id="PTHR33164:SF43">
    <property type="entry name" value="HTH-TYPE TRANSCRIPTIONAL REPRESSOR YETL"/>
    <property type="match status" value="1"/>
</dbReference>
<dbReference type="EMBL" id="VASG01000002">
    <property type="protein sequence ID" value="TLP76232.1"/>
    <property type="molecule type" value="Genomic_DNA"/>
</dbReference>
<dbReference type="InterPro" id="IPR000835">
    <property type="entry name" value="HTH_MarR-typ"/>
</dbReference>
<dbReference type="PROSITE" id="PS50995">
    <property type="entry name" value="HTH_MARR_2"/>
    <property type="match status" value="1"/>
</dbReference>
<dbReference type="InterPro" id="IPR036390">
    <property type="entry name" value="WH_DNA-bd_sf"/>
</dbReference>
<organism evidence="2 3">
    <name type="scientific">Pseudomonas nitroreducens</name>
    <dbReference type="NCBI Taxonomy" id="46680"/>
    <lineage>
        <taxon>Bacteria</taxon>
        <taxon>Pseudomonadati</taxon>
        <taxon>Pseudomonadota</taxon>
        <taxon>Gammaproteobacteria</taxon>
        <taxon>Pseudomonadales</taxon>
        <taxon>Pseudomonadaceae</taxon>
        <taxon>Pseudomonas</taxon>
    </lineage>
</organism>